<dbReference type="Gene3D" id="2.40.128.520">
    <property type="match status" value="1"/>
</dbReference>
<accession>A0A0L1JSE3</accession>
<dbReference type="AlphaFoldDB" id="A0A0L1JSE3"/>
<evidence type="ECO:0000313" key="3">
    <source>
        <dbReference type="EMBL" id="KNG94318.1"/>
    </source>
</evidence>
<dbReference type="Proteomes" id="UP000036938">
    <property type="component" value="Unassembled WGS sequence"/>
</dbReference>
<organism evidence="3 4">
    <name type="scientific">Pseudaestuariivita atlantica</name>
    <dbReference type="NCBI Taxonomy" id="1317121"/>
    <lineage>
        <taxon>Bacteria</taxon>
        <taxon>Pseudomonadati</taxon>
        <taxon>Pseudomonadota</taxon>
        <taxon>Alphaproteobacteria</taxon>
        <taxon>Rhodobacterales</taxon>
        <taxon>Paracoccaceae</taxon>
        <taxon>Pseudaestuariivita</taxon>
    </lineage>
</organism>
<sequence>MPVTRILKVLTSVAVIGFVAGVASAQDARGLWLTQADKKDQVAQVESVPCGAALCGTIVKVFDGSGTQISHPNVGKRVFWDMQPIGNGKYEGMAFVPAHNKNYRATMQVMGSEMLVKGCLGPVCQSQLWQRVQ</sequence>
<feature type="signal peptide" evidence="1">
    <location>
        <begin position="1"/>
        <end position="25"/>
    </location>
</feature>
<keyword evidence="4" id="KW-1185">Reference proteome</keyword>
<dbReference type="InterPro" id="IPR019223">
    <property type="entry name" value="DUF2147"/>
</dbReference>
<dbReference type="STRING" id="1317121.ATO11_08945"/>
<dbReference type="OrthoDB" id="9811671at2"/>
<evidence type="ECO:0000259" key="2">
    <source>
        <dbReference type="Pfam" id="PF09917"/>
    </source>
</evidence>
<gene>
    <name evidence="3" type="ORF">ATO11_08945</name>
</gene>
<dbReference type="Pfam" id="PF09917">
    <property type="entry name" value="DUF2147"/>
    <property type="match status" value="1"/>
</dbReference>
<feature type="chain" id="PRO_5005554218" description="DUF2147 domain-containing protein" evidence="1">
    <location>
        <begin position="26"/>
        <end position="133"/>
    </location>
</feature>
<comment type="caution">
    <text evidence="3">The sequence shown here is derived from an EMBL/GenBank/DDBJ whole genome shotgun (WGS) entry which is preliminary data.</text>
</comment>
<protein>
    <recommendedName>
        <fullName evidence="2">DUF2147 domain-containing protein</fullName>
    </recommendedName>
</protein>
<evidence type="ECO:0000313" key="4">
    <source>
        <dbReference type="Proteomes" id="UP000036938"/>
    </source>
</evidence>
<dbReference type="PANTHER" id="PTHR36919">
    <property type="entry name" value="BLR1215 PROTEIN"/>
    <property type="match status" value="1"/>
</dbReference>
<keyword evidence="1" id="KW-0732">Signal</keyword>
<name>A0A0L1JSE3_9RHOB</name>
<dbReference type="PANTHER" id="PTHR36919:SF2">
    <property type="entry name" value="BLL6627 PROTEIN"/>
    <property type="match status" value="1"/>
</dbReference>
<proteinExistence type="predicted"/>
<dbReference type="EMBL" id="AQQZ01000003">
    <property type="protein sequence ID" value="KNG94318.1"/>
    <property type="molecule type" value="Genomic_DNA"/>
</dbReference>
<evidence type="ECO:0000256" key="1">
    <source>
        <dbReference type="SAM" id="SignalP"/>
    </source>
</evidence>
<reference evidence="3 4" key="1">
    <citation type="journal article" date="2015" name="Int. J. Syst. Evol. Microbiol.">
        <title>Aestuariivita atlantica sp. nov., isolated from deep sea sediment of the Atlantic Ocean.</title>
        <authorList>
            <person name="Li G."/>
            <person name="Lai Q."/>
            <person name="Du Y."/>
            <person name="Liu X."/>
            <person name="Sun F."/>
            <person name="Shao Z."/>
        </authorList>
    </citation>
    <scope>NUCLEOTIDE SEQUENCE [LARGE SCALE GENOMIC DNA]</scope>
    <source>
        <strain evidence="3 4">22II-S11-z3</strain>
    </source>
</reference>
<feature type="domain" description="DUF2147" evidence="2">
    <location>
        <begin position="30"/>
        <end position="131"/>
    </location>
</feature>